<dbReference type="EMBL" id="CP051774">
    <property type="protein sequence ID" value="QJE97936.1"/>
    <property type="molecule type" value="Genomic_DNA"/>
</dbReference>
<keyword evidence="2" id="KW-1185">Reference proteome</keyword>
<dbReference type="Proteomes" id="UP000501812">
    <property type="component" value="Chromosome"/>
</dbReference>
<dbReference type="Pfam" id="PF09844">
    <property type="entry name" value="DUF2071"/>
    <property type="match status" value="1"/>
</dbReference>
<gene>
    <name evidence="1" type="ORF">HHL09_19810</name>
</gene>
<evidence type="ECO:0008006" key="3">
    <source>
        <dbReference type="Google" id="ProtNLM"/>
    </source>
</evidence>
<reference evidence="1 2" key="1">
    <citation type="submission" date="2020-04" db="EMBL/GenBank/DDBJ databases">
        <title>Luteolibacter sp. G-1-1-1 isolated from soil.</title>
        <authorList>
            <person name="Dahal R.H."/>
        </authorList>
    </citation>
    <scope>NUCLEOTIDE SEQUENCE [LARGE SCALE GENOMIC DNA]</scope>
    <source>
        <strain evidence="1 2">G-1-1-1</strain>
    </source>
</reference>
<evidence type="ECO:0000313" key="2">
    <source>
        <dbReference type="Proteomes" id="UP000501812"/>
    </source>
</evidence>
<proteinExistence type="predicted"/>
<organism evidence="1 2">
    <name type="scientific">Luteolibacter luteus</name>
    <dbReference type="NCBI Taxonomy" id="2728835"/>
    <lineage>
        <taxon>Bacteria</taxon>
        <taxon>Pseudomonadati</taxon>
        <taxon>Verrucomicrobiota</taxon>
        <taxon>Verrucomicrobiia</taxon>
        <taxon>Verrucomicrobiales</taxon>
        <taxon>Verrucomicrobiaceae</taxon>
        <taxon>Luteolibacter</taxon>
    </lineage>
</organism>
<dbReference type="InterPro" id="IPR018644">
    <property type="entry name" value="DUF2071"/>
</dbReference>
<dbReference type="AlphaFoldDB" id="A0A858RKU3"/>
<accession>A0A858RKU3</accession>
<sequence length="250" mass="28311">MKFLKRHPFPVVARFDRVVALSFAFPEEALRPMVPAGLEIDGYGGFGFITVALVWTRSLRPAGFPARLGQDFFLAGYRIFTRLDDSGRRLRGLKILKSETDKRRMVRLGNLMTGYNYQLVKVHTESNGTETRIRTESPDGAPLLDLCFDTESEDAQLPKGSPFPDWRTARRFAGPMPFTFSPLDDGSFVVIEGNRADWTPRPVALKHWNVSLFQEAPLKDYTPLAANAFTVRDIDYRWQKGRIIKPPASA</sequence>
<dbReference type="KEGG" id="luo:HHL09_19810"/>
<dbReference type="RefSeq" id="WP_169456362.1">
    <property type="nucleotide sequence ID" value="NZ_CP051774.1"/>
</dbReference>
<evidence type="ECO:0000313" key="1">
    <source>
        <dbReference type="EMBL" id="QJE97936.1"/>
    </source>
</evidence>
<protein>
    <recommendedName>
        <fullName evidence="3">DUF2071 domain-containing protein</fullName>
    </recommendedName>
</protein>
<name>A0A858RKU3_9BACT</name>